<evidence type="ECO:0000313" key="1">
    <source>
        <dbReference type="EMBL" id="OIR11369.1"/>
    </source>
</evidence>
<dbReference type="AlphaFoldDB" id="A0A1J5SS74"/>
<gene>
    <name evidence="1" type="ORF">GALL_68620</name>
</gene>
<accession>A0A1J5SS74</accession>
<reference evidence="1" key="1">
    <citation type="submission" date="2016-10" db="EMBL/GenBank/DDBJ databases">
        <title>Sequence of Gallionella enrichment culture.</title>
        <authorList>
            <person name="Poehlein A."/>
            <person name="Muehling M."/>
            <person name="Daniel R."/>
        </authorList>
    </citation>
    <scope>NUCLEOTIDE SEQUENCE</scope>
</reference>
<organism evidence="1">
    <name type="scientific">mine drainage metagenome</name>
    <dbReference type="NCBI Taxonomy" id="410659"/>
    <lineage>
        <taxon>unclassified sequences</taxon>
        <taxon>metagenomes</taxon>
        <taxon>ecological metagenomes</taxon>
    </lineage>
</organism>
<protein>
    <submittedName>
        <fullName evidence="1">Uncharacterized protein</fullName>
    </submittedName>
</protein>
<comment type="caution">
    <text evidence="1">The sequence shown here is derived from an EMBL/GenBank/DDBJ whole genome shotgun (WGS) entry which is preliminary data.</text>
</comment>
<name>A0A1J5SS74_9ZZZZ</name>
<proteinExistence type="predicted"/>
<dbReference type="EMBL" id="MLJW01000020">
    <property type="protein sequence ID" value="OIR11369.1"/>
    <property type="molecule type" value="Genomic_DNA"/>
</dbReference>
<sequence length="493" mass="55420">MARTLLFLSADSFHASIWQGGKLGAPQYFANNANGREDFSNFLKTHPDPAYLLVDVIEEDFRLEVVPHLSGSARKSLLERKFEQFYRGTQFHQATLLQRQTEGRRDDEMLFSALTNPQRISPWLDALQANHIPLIGIYSLPNISAPLIKGIPSDHVLLLSWEKDAGLRQTYFNAKRLHFSRLIPISSNSSFSESVVDETPRTQQYLKSLSLPPPGEILDVYIICDANDRLALQNRLEADSELRYTYLDIQELGKRFKSKNDYADSDATPLLLHLLASKPPASHYANSGHTHFYQLWQLRRILFGAAAAIALVSLLLSGTEFMQSRDYIAQTEPLNMQTEHVRQQTQQIQRTFANSTVPAADMKTAVLLARKLSFYSAPPEDVLHPLTLVLDKYTQIKVDKLAWQSSAADAAPSAYPAQVITFDGSLVDFGNEYRRALNYLDGFQQALTGQGYTVSVLKQPLDVSSKGSISGDAQKNDGNPAQFTLKIIWRQKE</sequence>